<dbReference type="Proteomes" id="UP000502196">
    <property type="component" value="Chromosome"/>
</dbReference>
<evidence type="ECO:0000256" key="1">
    <source>
        <dbReference type="SAM" id="MobiDB-lite"/>
    </source>
</evidence>
<sequence>MCGNWSAARWRSSGLSVRPVFSHPSRRSGVVVWTARGVDGAGVTGAVLGSGGCSGVKGEGDGIDSRWVGKQPATNSDKDRAATVRHMTISRDPSYRQLTRSFLEFLSRNRGMQQ</sequence>
<dbReference type="EMBL" id="LR792683">
    <property type="protein sequence ID" value="CAB3390132.1"/>
    <property type="molecule type" value="Genomic_DNA"/>
</dbReference>
<evidence type="ECO:0000313" key="3">
    <source>
        <dbReference type="Proteomes" id="UP000502196"/>
    </source>
</evidence>
<gene>
    <name evidence="2" type="ORF">COOX1_0255</name>
</gene>
<organism evidence="2 3">
    <name type="scientific">Kyrpidia spormannii</name>
    <dbReference type="NCBI Taxonomy" id="2055160"/>
    <lineage>
        <taxon>Bacteria</taxon>
        <taxon>Bacillati</taxon>
        <taxon>Bacillota</taxon>
        <taxon>Bacilli</taxon>
        <taxon>Bacillales</taxon>
        <taxon>Alicyclobacillaceae</taxon>
        <taxon>Kyrpidia</taxon>
    </lineage>
</organism>
<dbReference type="AlphaFoldDB" id="A0A6F9E177"/>
<name>A0A6F9E177_9BACL</name>
<evidence type="ECO:0000313" key="2">
    <source>
        <dbReference type="EMBL" id="CAB3390132.1"/>
    </source>
</evidence>
<protein>
    <submittedName>
        <fullName evidence="2">Uncharacterized protein</fullName>
    </submittedName>
</protein>
<accession>A0A6F9E177</accession>
<proteinExistence type="predicted"/>
<reference evidence="2 3" key="1">
    <citation type="submission" date="2020-04" db="EMBL/GenBank/DDBJ databases">
        <authorList>
            <person name="Hogendoorn C."/>
        </authorList>
    </citation>
    <scope>NUCLEOTIDE SEQUENCE [LARGE SCALE GENOMIC DNA]</scope>
    <source>
        <strain evidence="2">COOX1</strain>
    </source>
</reference>
<feature type="region of interest" description="Disordered" evidence="1">
    <location>
        <begin position="60"/>
        <end position="81"/>
    </location>
</feature>